<dbReference type="SUPFAM" id="SSF46955">
    <property type="entry name" value="Putative DNA-binding domain"/>
    <property type="match status" value="1"/>
</dbReference>
<dbReference type="InterPro" id="IPR009061">
    <property type="entry name" value="DNA-bd_dom_put_sf"/>
</dbReference>
<dbReference type="RefSeq" id="WP_079712083.1">
    <property type="nucleotide sequence ID" value="NZ_FUZC01000002.1"/>
</dbReference>
<keyword evidence="3" id="KW-1185">Reference proteome</keyword>
<dbReference type="Pfam" id="PF12728">
    <property type="entry name" value="HTH_17"/>
    <property type="match status" value="1"/>
</dbReference>
<dbReference type="PANTHER" id="PTHR34585">
    <property type="match status" value="1"/>
</dbReference>
<protein>
    <submittedName>
        <fullName evidence="2">Transcriptional regulator</fullName>
    </submittedName>
</protein>
<reference evidence="2 3" key="1">
    <citation type="submission" date="2015-10" db="EMBL/GenBank/DDBJ databases">
        <title>Draft genome sequence of Salegentibacter salinarum KCTC 12975.</title>
        <authorList>
            <person name="Lin W."/>
            <person name="Zheng Q."/>
        </authorList>
    </citation>
    <scope>NUCLEOTIDE SEQUENCE [LARGE SCALE GENOMIC DNA]</scope>
    <source>
        <strain evidence="2 3">KCTC 12975</strain>
    </source>
</reference>
<evidence type="ECO:0000313" key="2">
    <source>
        <dbReference type="EMBL" id="PKD18446.1"/>
    </source>
</evidence>
<dbReference type="OrthoDB" id="1524679at2"/>
<accession>A0A2N0TUR0</accession>
<dbReference type="STRING" id="447422.SAMN05660903_00924"/>
<dbReference type="EMBL" id="LKTS01000023">
    <property type="protein sequence ID" value="PKD18446.1"/>
    <property type="molecule type" value="Genomic_DNA"/>
</dbReference>
<organism evidence="2 3">
    <name type="scientific">Salegentibacter salinarum</name>
    <dbReference type="NCBI Taxonomy" id="447422"/>
    <lineage>
        <taxon>Bacteria</taxon>
        <taxon>Pseudomonadati</taxon>
        <taxon>Bacteroidota</taxon>
        <taxon>Flavobacteriia</taxon>
        <taxon>Flavobacteriales</taxon>
        <taxon>Flavobacteriaceae</taxon>
        <taxon>Salegentibacter</taxon>
    </lineage>
</organism>
<evidence type="ECO:0000313" key="3">
    <source>
        <dbReference type="Proteomes" id="UP000232673"/>
    </source>
</evidence>
<dbReference type="AlphaFoldDB" id="A0A2N0TUR0"/>
<gene>
    <name evidence="2" type="ORF">APR41_04500</name>
</gene>
<dbReference type="PANTHER" id="PTHR34585:SF22">
    <property type="entry name" value="HELIX-TURN-HELIX DOMAIN-CONTAINING PROTEIN"/>
    <property type="match status" value="1"/>
</dbReference>
<comment type="caution">
    <text evidence="2">The sequence shown here is derived from an EMBL/GenBank/DDBJ whole genome shotgun (WGS) entry which is preliminary data.</text>
</comment>
<evidence type="ECO:0000259" key="1">
    <source>
        <dbReference type="Pfam" id="PF12728"/>
    </source>
</evidence>
<name>A0A2N0TUR0_9FLAO</name>
<sequence>MEISIITTEDLSLFKKDLLNEIRELMQQQDSSPVKKYLKSSEVIKLLKISPGTLHNLRENGTLPYSKLGGLIFYEADKIARVLEEGKVSN</sequence>
<feature type="domain" description="Helix-turn-helix" evidence="1">
    <location>
        <begin position="37"/>
        <end position="86"/>
    </location>
</feature>
<dbReference type="Proteomes" id="UP000232673">
    <property type="component" value="Unassembled WGS sequence"/>
</dbReference>
<proteinExistence type="predicted"/>
<dbReference type="InterPro" id="IPR041657">
    <property type="entry name" value="HTH_17"/>
</dbReference>